<reference evidence="2" key="1">
    <citation type="submission" date="2021-05" db="EMBL/GenBank/DDBJ databases">
        <authorList>
            <person name="Alioto T."/>
            <person name="Alioto T."/>
            <person name="Gomez Garrido J."/>
        </authorList>
    </citation>
    <scope>NUCLEOTIDE SEQUENCE</scope>
</reference>
<dbReference type="AlphaFoldDB" id="A0A8D8GEP1"/>
<dbReference type="EMBL" id="HBUE01259902">
    <property type="protein sequence ID" value="CAG6558542.1"/>
    <property type="molecule type" value="Transcribed_RNA"/>
</dbReference>
<evidence type="ECO:0000313" key="2">
    <source>
        <dbReference type="EMBL" id="CAG6507207.1"/>
    </source>
</evidence>
<proteinExistence type="predicted"/>
<accession>A0A8D8GEP1</accession>
<keyword evidence="1" id="KW-0472">Membrane</keyword>
<feature type="transmembrane region" description="Helical" evidence="1">
    <location>
        <begin position="59"/>
        <end position="79"/>
    </location>
</feature>
<keyword evidence="1" id="KW-0812">Transmembrane</keyword>
<feature type="transmembrane region" description="Helical" evidence="1">
    <location>
        <begin position="21"/>
        <end position="39"/>
    </location>
</feature>
<evidence type="ECO:0000256" key="1">
    <source>
        <dbReference type="SAM" id="Phobius"/>
    </source>
</evidence>
<protein>
    <submittedName>
        <fullName evidence="2">(northern house mosquito) hypothetical protein</fullName>
    </submittedName>
</protein>
<name>A0A8D8GEP1_CULPI</name>
<sequence>MKVPDDWRVVMPPDFLWERRIDLGVLVLLVFLLLVQQVRLEQLDRLGCTGSVGRVLAGLALPAGQINGGVFLSLLLNWWRGRSWPRRVHRGGRRAGRQGLLLHFATAELLRQRKIDRAIDRVSGVVVVLVEQVEPVWIFATGDR</sequence>
<dbReference type="EMBL" id="HBUE01154841">
    <property type="protein sequence ID" value="CAG6507207.1"/>
    <property type="molecule type" value="Transcribed_RNA"/>
</dbReference>
<organism evidence="2">
    <name type="scientific">Culex pipiens</name>
    <name type="common">House mosquito</name>
    <dbReference type="NCBI Taxonomy" id="7175"/>
    <lineage>
        <taxon>Eukaryota</taxon>
        <taxon>Metazoa</taxon>
        <taxon>Ecdysozoa</taxon>
        <taxon>Arthropoda</taxon>
        <taxon>Hexapoda</taxon>
        <taxon>Insecta</taxon>
        <taxon>Pterygota</taxon>
        <taxon>Neoptera</taxon>
        <taxon>Endopterygota</taxon>
        <taxon>Diptera</taxon>
        <taxon>Nematocera</taxon>
        <taxon>Culicoidea</taxon>
        <taxon>Culicidae</taxon>
        <taxon>Culicinae</taxon>
        <taxon>Culicini</taxon>
        <taxon>Culex</taxon>
        <taxon>Culex</taxon>
    </lineage>
</organism>
<keyword evidence="1" id="KW-1133">Transmembrane helix</keyword>